<reference evidence="1 2" key="1">
    <citation type="submission" date="2023-12" db="EMBL/GenBank/DDBJ databases">
        <title>A high-quality genome assembly for Dillenia turbinata (Dilleniales).</title>
        <authorList>
            <person name="Chanderbali A."/>
        </authorList>
    </citation>
    <scope>NUCLEOTIDE SEQUENCE [LARGE SCALE GENOMIC DNA]</scope>
    <source>
        <strain evidence="1">LSX21</strain>
        <tissue evidence="1">Leaf</tissue>
    </source>
</reference>
<proteinExistence type="predicted"/>
<dbReference type="PANTHER" id="PTHR12849">
    <property type="entry name" value="RNA LARIAT DEBRANCHING ENZYME"/>
    <property type="match status" value="1"/>
</dbReference>
<dbReference type="EMBL" id="JBAMMX010000005">
    <property type="protein sequence ID" value="KAK6940301.1"/>
    <property type="molecule type" value="Genomic_DNA"/>
</dbReference>
<name>A0AAN8W2Q0_9MAGN</name>
<protein>
    <recommendedName>
        <fullName evidence="3">Lariat debranching enzyme C-terminal domain-containing protein</fullName>
    </recommendedName>
</protein>
<comment type="caution">
    <text evidence="1">The sequence shown here is derived from an EMBL/GenBank/DDBJ whole genome shotgun (WGS) entry which is preliminary data.</text>
</comment>
<dbReference type="PANTHER" id="PTHR12849:SF0">
    <property type="entry name" value="LARIAT DEBRANCHING ENZYME"/>
    <property type="match status" value="1"/>
</dbReference>
<evidence type="ECO:0000313" key="2">
    <source>
        <dbReference type="Proteomes" id="UP001370490"/>
    </source>
</evidence>
<dbReference type="GO" id="GO:0008419">
    <property type="term" value="F:RNA lariat debranching enzyme activity"/>
    <property type="evidence" value="ECO:0007669"/>
    <property type="project" value="TreeGrafter"/>
</dbReference>
<organism evidence="1 2">
    <name type="scientific">Dillenia turbinata</name>
    <dbReference type="NCBI Taxonomy" id="194707"/>
    <lineage>
        <taxon>Eukaryota</taxon>
        <taxon>Viridiplantae</taxon>
        <taxon>Streptophyta</taxon>
        <taxon>Embryophyta</taxon>
        <taxon>Tracheophyta</taxon>
        <taxon>Spermatophyta</taxon>
        <taxon>Magnoliopsida</taxon>
        <taxon>eudicotyledons</taxon>
        <taxon>Gunneridae</taxon>
        <taxon>Pentapetalae</taxon>
        <taxon>Dilleniales</taxon>
        <taxon>Dilleniaceae</taxon>
        <taxon>Dillenia</taxon>
    </lineage>
</organism>
<accession>A0AAN8W2Q0</accession>
<evidence type="ECO:0008006" key="3">
    <source>
        <dbReference type="Google" id="ProtNLM"/>
    </source>
</evidence>
<dbReference type="Proteomes" id="UP001370490">
    <property type="component" value="Unassembled WGS sequence"/>
</dbReference>
<gene>
    <name evidence="1" type="ORF">RJ641_029832</name>
</gene>
<keyword evidence="2" id="KW-1185">Reference proteome</keyword>
<dbReference type="AlphaFoldDB" id="A0AAN8W2Q0"/>
<sequence>MRRKFHPKGSKRCFAQVKLLKNILASYPAIEEEDEEEELCCGGYGLHYSLQMGHGHLGKVLPLLIRRLNVSRIHERTLGSKAAADILEQLRPYWFSAHLHCKFSALVQHGGMDQSQNFYLLTSASQAIVDIESGPRSYEIYYDEEWLAIT</sequence>
<dbReference type="GO" id="GO:0005634">
    <property type="term" value="C:nucleus"/>
    <property type="evidence" value="ECO:0007669"/>
    <property type="project" value="TreeGrafter"/>
</dbReference>
<evidence type="ECO:0000313" key="1">
    <source>
        <dbReference type="EMBL" id="KAK6940301.1"/>
    </source>
</evidence>
<dbReference type="GO" id="GO:0000398">
    <property type="term" value="P:mRNA splicing, via spliceosome"/>
    <property type="evidence" value="ECO:0007669"/>
    <property type="project" value="TreeGrafter"/>
</dbReference>